<dbReference type="InterPro" id="IPR005657">
    <property type="entry name" value="Triabi/Procalin"/>
</dbReference>
<reference evidence="6" key="1">
    <citation type="submission" date="2010-12" db="EMBL/GenBank/DDBJ databases">
        <authorList>
            <person name="Assumpcao T.C.F."/>
            <person name="Charneau S."/>
            <person name="Santiago P.B.M."/>
            <person name="Francischetti I.M.B."/>
            <person name="Meng Z."/>
            <person name="Araujo C.N."/>
            <person name="Pham V.M."/>
            <person name="Queiroz R.M.L."/>
            <person name="Castro C.N."/>
            <person name="Ricart C.A."/>
            <person name="Santana J.M."/>
            <person name="Ribeiro J.M.C."/>
        </authorList>
    </citation>
    <scope>NUCLEOTIDE SEQUENCE</scope>
    <source>
        <tissue evidence="6">Salivary gland</tissue>
    </source>
</reference>
<dbReference type="Pfam" id="PF03973">
    <property type="entry name" value="Triabin"/>
    <property type="match status" value="1"/>
</dbReference>
<keyword evidence="2" id="KW-0964">Secreted</keyword>
<accession>G3CJR5</accession>
<evidence type="ECO:0000256" key="4">
    <source>
        <dbReference type="ARBA" id="ARBA00034121"/>
    </source>
</evidence>
<protein>
    <submittedName>
        <fullName evidence="6">Salivary lipocalin</fullName>
    </submittedName>
</protein>
<evidence type="ECO:0000313" key="6">
    <source>
        <dbReference type="EMBL" id="AEM97969.1"/>
    </source>
</evidence>
<dbReference type="SUPFAM" id="SSF50814">
    <property type="entry name" value="Lipocalins"/>
    <property type="match status" value="1"/>
</dbReference>
<evidence type="ECO:0000256" key="3">
    <source>
        <dbReference type="ARBA" id="ARBA00022729"/>
    </source>
</evidence>
<feature type="signal peptide" evidence="5">
    <location>
        <begin position="1"/>
        <end position="18"/>
    </location>
</feature>
<dbReference type="GO" id="GO:0030682">
    <property type="term" value="P:symbiont-mediated perturbation of host defenses"/>
    <property type="evidence" value="ECO:0007669"/>
    <property type="project" value="InterPro"/>
</dbReference>
<evidence type="ECO:0000256" key="2">
    <source>
        <dbReference type="ARBA" id="ARBA00022525"/>
    </source>
</evidence>
<evidence type="ECO:0000256" key="1">
    <source>
        <dbReference type="ARBA" id="ARBA00004613"/>
    </source>
</evidence>
<keyword evidence="3 5" id="KW-0732">Signal</keyword>
<dbReference type="AlphaFoldDB" id="G3CJR5"/>
<sequence length="174" mass="19412">MKTFIALTFIGILTHAYGSISECKTPASVVDDFSATKFHGGTWYVTHVANQTDPTECRTLTTSTTGSGKDKTYVVQHPFGDGDKETLRCTAQPEQQKRLTFTCKNGETVTDTTIFIAMETDYNDYALYYLCTTVKAGDKNGQIYDNYVVARRSKTNEIPDKLKSLTKDLNMKPC</sequence>
<feature type="chain" id="PRO_5003443007" evidence="5">
    <location>
        <begin position="19"/>
        <end position="174"/>
    </location>
</feature>
<dbReference type="GO" id="GO:0005576">
    <property type="term" value="C:extracellular region"/>
    <property type="evidence" value="ECO:0007669"/>
    <property type="project" value="UniProtKB-SubCell"/>
</dbReference>
<dbReference type="InterPro" id="IPR012674">
    <property type="entry name" value="Calycin"/>
</dbReference>
<comment type="subcellular location">
    <subcellularLocation>
        <location evidence="1">Secreted</location>
    </subcellularLocation>
</comment>
<dbReference type="Gene3D" id="2.40.128.20">
    <property type="match status" value="1"/>
</dbReference>
<reference evidence="6" key="2">
    <citation type="journal article" date="2011" name="J. Proteome Res.">
        <title>Insight into the salivary transcriptome and proteome of Dipetalogaster maxima.</title>
        <authorList>
            <person name="Assumpcao T.C."/>
            <person name="Charneau S."/>
            <person name="Santiago P.B."/>
            <person name="Francischetti I.M."/>
            <person name="Meng Z."/>
            <person name="Araujo C.N."/>
            <person name="Pham V.M."/>
            <person name="Queiroz R.M."/>
            <person name="de Castro C.N."/>
            <person name="Ricart C.A."/>
            <person name="Santana J.M."/>
            <person name="Ribeiro J.M."/>
        </authorList>
    </citation>
    <scope>NUCLEOTIDE SEQUENCE</scope>
    <source>
        <tissue evidence="6">Salivary gland</tissue>
    </source>
</reference>
<name>G3CJR5_DIPMA</name>
<proteinExistence type="evidence at transcript level"/>
<organism evidence="6">
    <name type="scientific">Dipetalogaster maximus</name>
    <name type="common">Blood-sucking bug</name>
    <dbReference type="NCBI Taxonomy" id="72496"/>
    <lineage>
        <taxon>Eukaryota</taxon>
        <taxon>Metazoa</taxon>
        <taxon>Ecdysozoa</taxon>
        <taxon>Arthropoda</taxon>
        <taxon>Hexapoda</taxon>
        <taxon>Insecta</taxon>
        <taxon>Pterygota</taxon>
        <taxon>Neoptera</taxon>
        <taxon>Paraneoptera</taxon>
        <taxon>Hemiptera</taxon>
        <taxon>Heteroptera</taxon>
        <taxon>Panheteroptera</taxon>
        <taxon>Cimicomorpha</taxon>
        <taxon>Reduviidae</taxon>
        <taxon>Triatominae</taxon>
        <taxon>Dipetalogaster</taxon>
    </lineage>
</organism>
<evidence type="ECO:0000256" key="5">
    <source>
        <dbReference type="SAM" id="SignalP"/>
    </source>
</evidence>
<dbReference type="EMBL" id="HP639832">
    <property type="protein sequence ID" value="AEM97969.1"/>
    <property type="molecule type" value="mRNA"/>
</dbReference>
<comment type="similarity">
    <text evidence="4">Belongs to the calycin superfamily. Triabin family.</text>
</comment>